<feature type="region of interest" description="Disordered" evidence="1">
    <location>
        <begin position="47"/>
        <end position="81"/>
    </location>
</feature>
<evidence type="ECO:0000256" key="1">
    <source>
        <dbReference type="SAM" id="MobiDB-lite"/>
    </source>
</evidence>
<feature type="signal peptide" evidence="2">
    <location>
        <begin position="1"/>
        <end position="18"/>
    </location>
</feature>
<organism evidence="3 4">
    <name type="scientific">Orchesella cincta</name>
    <name type="common">Springtail</name>
    <name type="synonym">Podura cincta</name>
    <dbReference type="NCBI Taxonomy" id="48709"/>
    <lineage>
        <taxon>Eukaryota</taxon>
        <taxon>Metazoa</taxon>
        <taxon>Ecdysozoa</taxon>
        <taxon>Arthropoda</taxon>
        <taxon>Hexapoda</taxon>
        <taxon>Collembola</taxon>
        <taxon>Entomobryomorpha</taxon>
        <taxon>Entomobryoidea</taxon>
        <taxon>Orchesellidae</taxon>
        <taxon>Orchesellinae</taxon>
        <taxon>Orchesella</taxon>
    </lineage>
</organism>
<dbReference type="Proteomes" id="UP000094527">
    <property type="component" value="Unassembled WGS sequence"/>
</dbReference>
<evidence type="ECO:0000313" key="4">
    <source>
        <dbReference type="Proteomes" id="UP000094527"/>
    </source>
</evidence>
<feature type="compositionally biased region" description="Polar residues" evidence="1">
    <location>
        <begin position="47"/>
        <end position="58"/>
    </location>
</feature>
<feature type="chain" id="PRO_5008905130" description="Secreted protein" evidence="2">
    <location>
        <begin position="19"/>
        <end position="100"/>
    </location>
</feature>
<comment type="caution">
    <text evidence="3">The sequence shown here is derived from an EMBL/GenBank/DDBJ whole genome shotgun (WGS) entry which is preliminary data.</text>
</comment>
<dbReference type="EMBL" id="LJIJ01000187">
    <property type="protein sequence ID" value="ODN00765.1"/>
    <property type="molecule type" value="Genomic_DNA"/>
</dbReference>
<dbReference type="AlphaFoldDB" id="A0A1D2N6Q9"/>
<gene>
    <name evidence="3" type="ORF">Ocin01_05906</name>
</gene>
<proteinExistence type="predicted"/>
<evidence type="ECO:0000256" key="2">
    <source>
        <dbReference type="SAM" id="SignalP"/>
    </source>
</evidence>
<keyword evidence="2" id="KW-0732">Signal</keyword>
<keyword evidence="4" id="KW-1185">Reference proteome</keyword>
<protein>
    <recommendedName>
        <fullName evidence="5">Secreted protein</fullName>
    </recommendedName>
</protein>
<accession>A0A1D2N6Q9</accession>
<sequence>MKFFTVLVFTLLLIGAHSAKLYNEKFYNTLAKLECLPSGFPCVPSLNSTSEGTTTSSPADDDDIGESTTTNLPLGKERNSPPTCCTKCLYETGWIDAVCE</sequence>
<name>A0A1D2N6Q9_ORCCI</name>
<evidence type="ECO:0008006" key="5">
    <source>
        <dbReference type="Google" id="ProtNLM"/>
    </source>
</evidence>
<reference evidence="3 4" key="1">
    <citation type="journal article" date="2016" name="Genome Biol. Evol.">
        <title>Gene Family Evolution Reflects Adaptation to Soil Environmental Stressors in the Genome of the Collembolan Orchesella cincta.</title>
        <authorList>
            <person name="Faddeeva-Vakhrusheva A."/>
            <person name="Derks M.F."/>
            <person name="Anvar S.Y."/>
            <person name="Agamennone V."/>
            <person name="Suring W."/>
            <person name="Smit S."/>
            <person name="van Straalen N.M."/>
            <person name="Roelofs D."/>
        </authorList>
    </citation>
    <scope>NUCLEOTIDE SEQUENCE [LARGE SCALE GENOMIC DNA]</scope>
    <source>
        <tissue evidence="3">Mixed pool</tissue>
    </source>
</reference>
<evidence type="ECO:0000313" key="3">
    <source>
        <dbReference type="EMBL" id="ODN00765.1"/>
    </source>
</evidence>